<evidence type="ECO:0000313" key="1">
    <source>
        <dbReference type="EMBL" id="KAI4471927.1"/>
    </source>
</evidence>
<gene>
    <name evidence="1" type="ORF">MML48_1g12669</name>
</gene>
<organism evidence="1 2">
    <name type="scientific">Holotrichia oblita</name>
    <name type="common">Chafer beetle</name>
    <dbReference type="NCBI Taxonomy" id="644536"/>
    <lineage>
        <taxon>Eukaryota</taxon>
        <taxon>Metazoa</taxon>
        <taxon>Ecdysozoa</taxon>
        <taxon>Arthropoda</taxon>
        <taxon>Hexapoda</taxon>
        <taxon>Insecta</taxon>
        <taxon>Pterygota</taxon>
        <taxon>Neoptera</taxon>
        <taxon>Endopterygota</taxon>
        <taxon>Coleoptera</taxon>
        <taxon>Polyphaga</taxon>
        <taxon>Scarabaeiformia</taxon>
        <taxon>Scarabaeidae</taxon>
        <taxon>Melolonthinae</taxon>
        <taxon>Holotrichia</taxon>
    </lineage>
</organism>
<proteinExistence type="predicted"/>
<accession>A0ACB9TYV7</accession>
<keyword evidence="2" id="KW-1185">Reference proteome</keyword>
<reference evidence="1" key="1">
    <citation type="submission" date="2022-04" db="EMBL/GenBank/DDBJ databases">
        <title>Chromosome-scale genome assembly of Holotrichia oblita Faldermann.</title>
        <authorList>
            <person name="Rongchong L."/>
        </authorList>
    </citation>
    <scope>NUCLEOTIDE SEQUENCE</scope>
    <source>
        <strain evidence="1">81SQS9</strain>
    </source>
</reference>
<dbReference type="EMBL" id="CM043015">
    <property type="protein sequence ID" value="KAI4471927.1"/>
    <property type="molecule type" value="Genomic_DNA"/>
</dbReference>
<protein>
    <submittedName>
        <fullName evidence="1">Uncharacterized protein</fullName>
    </submittedName>
</protein>
<sequence>MNCPRVKIFERENKHIKNRTTMVRNYKKQKRSVNTRYTEADLVNAVNDVLNKNKSYRETEEAYNVPIALIYHRIKGRKNPVTILSTGRRPALPADVEETIANCLIARATMGWPSDEKGLCNLVSEYVITKNLKTPFKNNIPGHDWYLGFMKRHPNLSFKKPEHLQKNRKDARDPFVVYDFYKKFQDLITEKSLDCPNKSCFIFNVDESGFSSDPSSVRAIGEKGKTLSSVSGGSGRESTTVLACIAADGSYLPPFIVFKGSAVQARWTSEQAIGGTLYGESKNGWMDIIGSKLRLFLR</sequence>
<comment type="caution">
    <text evidence="1">The sequence shown here is derived from an EMBL/GenBank/DDBJ whole genome shotgun (WGS) entry which is preliminary data.</text>
</comment>
<name>A0ACB9TYV7_HOLOL</name>
<evidence type="ECO:0000313" key="2">
    <source>
        <dbReference type="Proteomes" id="UP001056778"/>
    </source>
</evidence>
<dbReference type="Proteomes" id="UP001056778">
    <property type="component" value="Chromosome 1"/>
</dbReference>